<comment type="similarity">
    <text evidence="1">Belongs to the PLPL family.</text>
</comment>
<keyword evidence="3" id="KW-0442">Lipid degradation</keyword>
<dbReference type="Pfam" id="PF01734">
    <property type="entry name" value="Patatin"/>
    <property type="match status" value="1"/>
</dbReference>
<dbReference type="AlphaFoldDB" id="A0A2V2VWD3"/>
<dbReference type="VEuPathDB" id="TriTrypDB:TcCLB.505987.30"/>
<dbReference type="VEuPathDB" id="TriTrypDB:Tc_MARK_2513"/>
<protein>
    <recommendedName>
        <fullName evidence="7">PNPLA domain-containing protein</fullName>
    </recommendedName>
</protein>
<dbReference type="EMBL" id="PRFA01000007">
    <property type="protein sequence ID" value="PWV00127.1"/>
    <property type="molecule type" value="Genomic_DNA"/>
</dbReference>
<dbReference type="VEuPathDB" id="TriTrypDB:TCSYLVIO_003749"/>
<evidence type="ECO:0000256" key="4">
    <source>
        <dbReference type="ARBA" id="ARBA00023098"/>
    </source>
</evidence>
<gene>
    <name evidence="8" type="ORF">C4B63_7g337</name>
</gene>
<feature type="domain" description="PNPLA" evidence="7">
    <location>
        <begin position="175"/>
        <end position="356"/>
    </location>
</feature>
<reference evidence="8 9" key="1">
    <citation type="journal article" date="2018" name="Microb. Genom.">
        <title>Expanding an expanded genome: long-read sequencing of Trypanosoma cruzi.</title>
        <authorList>
            <person name="Berna L."/>
            <person name="Rodriguez M."/>
            <person name="Chiribao M.L."/>
            <person name="Parodi-Talice A."/>
            <person name="Pita S."/>
            <person name="Rijo G."/>
            <person name="Alvarez-Valin F."/>
            <person name="Robello C."/>
        </authorList>
    </citation>
    <scope>NUCLEOTIDE SEQUENCE [LARGE SCALE GENOMIC DNA]</scope>
    <source>
        <strain evidence="8 9">Dm28c</strain>
    </source>
</reference>
<dbReference type="GO" id="GO:0004806">
    <property type="term" value="F:triacylglycerol lipase activity"/>
    <property type="evidence" value="ECO:0007669"/>
    <property type="project" value="InterPro"/>
</dbReference>
<dbReference type="InterPro" id="IPR021771">
    <property type="entry name" value="Triacylglycerol_lipase_N"/>
</dbReference>
<dbReference type="VEuPathDB" id="TriTrypDB:ECC02_002588"/>
<dbReference type="VEuPathDB" id="TriTrypDB:TcG_01385"/>
<evidence type="ECO:0000259" key="7">
    <source>
        <dbReference type="PROSITE" id="PS51635"/>
    </source>
</evidence>
<feature type="signal peptide" evidence="6">
    <location>
        <begin position="1"/>
        <end position="26"/>
    </location>
</feature>
<sequence length="525" mass="59558">MISQGFLHSLICILRIALDLLCEVAAGVFGIPLGSPTQLVLKKKAQAARTYDEWIIIARQLDELDGFQAWRLKGESRFMNFDGLVGRIGLLTTLKRKGDAEVLLDVLSTGLQRSVFGITNPNLYRYLSGTKAVIEAYNSLLVYLIQKLARDTSVDARKKYSTFMDVARVYGSTALVFHGDMMLGQFHFGAAKALWKANLLPRFFYGGRTGALVSAFLCCKRNLAEVFDVDEAAFSTFSKANLGLFDWRWQRLWNEGYFFNIHFLVNFMREHLGDLTFLEAYQLTGRVLNIEYSPEAVGVSHKRAPLVRLLNYLTAPSVLVYSAVAASFASMPHFFERYPLLAKDLNGCVVPYDPPVMGCVGKRSDGKVDGLERLRQLFHIKCFIVSECSFSQLPFLRLAGRTSLPARVWQAFSQEWWHLCLFFVSFMPFQKYLWAFLSNGDMDAEDVIKVFPAASLSDFISSFQLQPFSLKEFQEHVLRGERGLWPFLERIREQLAAEFALNDALMQLRHMDGALSVEDENPYSG</sequence>
<dbReference type="VEuPathDB" id="TriTrypDB:TcCLB.506705.40"/>
<dbReference type="VEuPathDB" id="TriTrypDB:BCY84_20573"/>
<keyword evidence="6" id="KW-0732">Signal</keyword>
<evidence type="ECO:0000256" key="5">
    <source>
        <dbReference type="PROSITE-ProRule" id="PRU01161"/>
    </source>
</evidence>
<dbReference type="PANTHER" id="PTHR14226:SF66">
    <property type="entry name" value="TRIACYLGLYCEROL LIPASE PTL2"/>
    <property type="match status" value="1"/>
</dbReference>
<dbReference type="PANTHER" id="PTHR14226">
    <property type="entry name" value="NEUROPATHY TARGET ESTERASE/SWISS CHEESE D.MELANOGASTER"/>
    <property type="match status" value="1"/>
</dbReference>
<evidence type="ECO:0000313" key="8">
    <source>
        <dbReference type="EMBL" id="PWV00127.1"/>
    </source>
</evidence>
<dbReference type="Proteomes" id="UP000246121">
    <property type="component" value="Unassembled WGS sequence"/>
</dbReference>
<keyword evidence="4" id="KW-0443">Lipid metabolism</keyword>
<dbReference type="InterPro" id="IPR050301">
    <property type="entry name" value="NTE"/>
</dbReference>
<evidence type="ECO:0000256" key="6">
    <source>
        <dbReference type="SAM" id="SignalP"/>
    </source>
</evidence>
<dbReference type="InterPro" id="IPR002641">
    <property type="entry name" value="PNPLA_dom"/>
</dbReference>
<dbReference type="VEuPathDB" id="TriTrypDB:C4B63_7g337"/>
<keyword evidence="2" id="KW-0378">Hydrolase</keyword>
<evidence type="ECO:0000313" key="9">
    <source>
        <dbReference type="Proteomes" id="UP000246121"/>
    </source>
</evidence>
<dbReference type="SUPFAM" id="SSF52151">
    <property type="entry name" value="FabD/lysophospholipase-like"/>
    <property type="match status" value="1"/>
</dbReference>
<feature type="chain" id="PRO_5015857947" description="PNPLA domain-containing protein" evidence="6">
    <location>
        <begin position="27"/>
        <end position="525"/>
    </location>
</feature>
<dbReference type="PROSITE" id="PS51635">
    <property type="entry name" value="PNPLA"/>
    <property type="match status" value="1"/>
</dbReference>
<dbReference type="Pfam" id="PF11815">
    <property type="entry name" value="DUF3336"/>
    <property type="match status" value="1"/>
</dbReference>
<dbReference type="CDD" id="cd07229">
    <property type="entry name" value="Pat_TGL3_like"/>
    <property type="match status" value="1"/>
</dbReference>
<dbReference type="VEuPathDB" id="TriTrypDB:TcYC6_0097140"/>
<dbReference type="VEuPathDB" id="TriTrypDB:TcBrA4_0125070"/>
<dbReference type="VEuPathDB" id="TriTrypDB:C3747_63g123"/>
<comment type="caution">
    <text evidence="8">The sequence shown here is derived from an EMBL/GenBank/DDBJ whole genome shotgun (WGS) entry which is preliminary data.</text>
</comment>
<organism evidence="8 9">
    <name type="scientific">Trypanosoma cruzi</name>
    <dbReference type="NCBI Taxonomy" id="5693"/>
    <lineage>
        <taxon>Eukaryota</taxon>
        <taxon>Discoba</taxon>
        <taxon>Euglenozoa</taxon>
        <taxon>Kinetoplastea</taxon>
        <taxon>Metakinetoplastina</taxon>
        <taxon>Trypanosomatida</taxon>
        <taxon>Trypanosomatidae</taxon>
        <taxon>Trypanosoma</taxon>
        <taxon>Schizotrypanum</taxon>
    </lineage>
</organism>
<evidence type="ECO:0000256" key="3">
    <source>
        <dbReference type="ARBA" id="ARBA00022963"/>
    </source>
</evidence>
<accession>A0A2V2VWD3</accession>
<dbReference type="VEuPathDB" id="TriTrypDB:TcCL_NonESM03226"/>
<dbReference type="InterPro" id="IPR016035">
    <property type="entry name" value="Acyl_Trfase/lysoPLipase"/>
</dbReference>
<dbReference type="VEuPathDB" id="TriTrypDB:TCDM_02505"/>
<comment type="caution">
    <text evidence="5">Lacks conserved residue(s) required for the propagation of feature annotation.</text>
</comment>
<dbReference type="GO" id="GO:0016042">
    <property type="term" value="P:lipid catabolic process"/>
    <property type="evidence" value="ECO:0007669"/>
    <property type="project" value="UniProtKB-KW"/>
</dbReference>
<proteinExistence type="inferred from homology"/>
<evidence type="ECO:0000256" key="2">
    <source>
        <dbReference type="ARBA" id="ARBA00022801"/>
    </source>
</evidence>
<name>A0A2V2VWD3_TRYCR</name>
<evidence type="ECO:0000256" key="1">
    <source>
        <dbReference type="ARBA" id="ARBA00006104"/>
    </source>
</evidence>